<accession>W8THG3</accession>
<dbReference type="PATRIC" id="fig|1286171.3.peg.1929"/>
<dbReference type="RefSeq" id="WP_025436207.1">
    <property type="nucleotide sequence ID" value="NZ_CP007452.1"/>
</dbReference>
<protein>
    <submittedName>
        <fullName evidence="1">Uncharacterized protein</fullName>
    </submittedName>
</protein>
<dbReference type="EMBL" id="CP007452">
    <property type="protein sequence ID" value="AHM57263.1"/>
    <property type="molecule type" value="Genomic_DNA"/>
</dbReference>
<gene>
    <name evidence="1" type="ORF">EAL2_c19820</name>
</gene>
<name>W8THG3_PEPAC</name>
<dbReference type="AlphaFoldDB" id="W8THG3"/>
<dbReference type="Proteomes" id="UP000019591">
    <property type="component" value="Chromosome"/>
</dbReference>
<reference evidence="1 2" key="1">
    <citation type="journal article" date="2014" name="Genome Announc.">
        <title>Complete Genome Sequence of Amino Acid-Utilizing Eubacterium acidaminophilum al-2 (DSM 3953).</title>
        <authorList>
            <person name="Poehlein A."/>
            <person name="Andreesen J.R."/>
            <person name="Daniel R."/>
        </authorList>
    </citation>
    <scope>NUCLEOTIDE SEQUENCE [LARGE SCALE GENOMIC DNA]</scope>
    <source>
        <strain evidence="1 2">DSM 3953</strain>
    </source>
</reference>
<dbReference type="STRING" id="1286171.EAL2_c19820"/>
<proteinExistence type="predicted"/>
<organism evidence="1 2">
    <name type="scientific">Peptoclostridium acidaminophilum DSM 3953</name>
    <dbReference type="NCBI Taxonomy" id="1286171"/>
    <lineage>
        <taxon>Bacteria</taxon>
        <taxon>Bacillati</taxon>
        <taxon>Bacillota</taxon>
        <taxon>Clostridia</taxon>
        <taxon>Peptostreptococcales</taxon>
        <taxon>Peptoclostridiaceae</taxon>
        <taxon>Peptoclostridium</taxon>
    </lineage>
</organism>
<dbReference type="HOGENOM" id="CLU_2843292_0_0_9"/>
<dbReference type="OrthoDB" id="2087492at2"/>
<evidence type="ECO:0000313" key="1">
    <source>
        <dbReference type="EMBL" id="AHM57263.1"/>
    </source>
</evidence>
<evidence type="ECO:0000313" key="2">
    <source>
        <dbReference type="Proteomes" id="UP000019591"/>
    </source>
</evidence>
<dbReference type="KEGG" id="eac:EAL2_c19820"/>
<sequence length="65" mass="7581">MEVNKCDQFKIANTYQKYEVVGKWGKDIVLASIYMDNNDCLIYSLSEIEQLVKAGKLIRTRRHAK</sequence>
<keyword evidence="2" id="KW-1185">Reference proteome</keyword>